<dbReference type="GO" id="GO:0016020">
    <property type="term" value="C:membrane"/>
    <property type="evidence" value="ECO:0007669"/>
    <property type="project" value="UniProtKB-SubCell"/>
</dbReference>
<evidence type="ECO:0000256" key="7">
    <source>
        <dbReference type="RuleBase" id="RU365065"/>
    </source>
</evidence>
<name>A0A2A2J7Z9_9BILA</name>
<dbReference type="AlphaFoldDB" id="A0A2A2J7Z9"/>
<proteinExistence type="inferred from homology"/>
<evidence type="ECO:0000256" key="1">
    <source>
        <dbReference type="ARBA" id="ARBA00004141"/>
    </source>
</evidence>
<feature type="transmembrane region" description="Helical" evidence="7">
    <location>
        <begin position="316"/>
        <end position="337"/>
    </location>
</feature>
<reference evidence="8 9" key="1">
    <citation type="journal article" date="2017" name="Curr. Biol.">
        <title>Genome architecture and evolution of a unichromosomal asexual nematode.</title>
        <authorList>
            <person name="Fradin H."/>
            <person name="Zegar C."/>
            <person name="Gutwein M."/>
            <person name="Lucas J."/>
            <person name="Kovtun M."/>
            <person name="Corcoran D."/>
            <person name="Baugh L.R."/>
            <person name="Kiontke K."/>
            <person name="Gunsalus K."/>
            <person name="Fitch D.H."/>
            <person name="Piano F."/>
        </authorList>
    </citation>
    <scope>NUCLEOTIDE SEQUENCE [LARGE SCALE GENOMIC DNA]</scope>
    <source>
        <strain evidence="8">PF1309</strain>
    </source>
</reference>
<evidence type="ECO:0000256" key="4">
    <source>
        <dbReference type="ARBA" id="ARBA00022692"/>
    </source>
</evidence>
<dbReference type="PANTHER" id="PTHR11660">
    <property type="entry name" value="SOLUTE CARRIER FAMILY 40 MEMBER"/>
    <property type="match status" value="1"/>
</dbReference>
<feature type="transmembrane region" description="Helical" evidence="7">
    <location>
        <begin position="255"/>
        <end position="272"/>
    </location>
</feature>
<keyword evidence="3 7" id="KW-0813">Transport</keyword>
<dbReference type="Gene3D" id="1.20.1250.20">
    <property type="entry name" value="MFS general substrate transporter like domains"/>
    <property type="match status" value="1"/>
</dbReference>
<dbReference type="InterPro" id="IPR036259">
    <property type="entry name" value="MFS_trans_sf"/>
</dbReference>
<keyword evidence="6 7" id="KW-0472">Membrane</keyword>
<feature type="transmembrane region" description="Helical" evidence="7">
    <location>
        <begin position="426"/>
        <end position="447"/>
    </location>
</feature>
<dbReference type="EMBL" id="LIAE01010614">
    <property type="protein sequence ID" value="PAV57886.1"/>
    <property type="molecule type" value="Genomic_DNA"/>
</dbReference>
<evidence type="ECO:0000256" key="3">
    <source>
        <dbReference type="ARBA" id="ARBA00022448"/>
    </source>
</evidence>
<dbReference type="Proteomes" id="UP000218231">
    <property type="component" value="Unassembled WGS sequence"/>
</dbReference>
<organism evidence="8 9">
    <name type="scientific">Diploscapter pachys</name>
    <dbReference type="NCBI Taxonomy" id="2018661"/>
    <lineage>
        <taxon>Eukaryota</taxon>
        <taxon>Metazoa</taxon>
        <taxon>Ecdysozoa</taxon>
        <taxon>Nematoda</taxon>
        <taxon>Chromadorea</taxon>
        <taxon>Rhabditida</taxon>
        <taxon>Rhabditina</taxon>
        <taxon>Rhabditomorpha</taxon>
        <taxon>Rhabditoidea</taxon>
        <taxon>Rhabditidae</taxon>
        <taxon>Diploscapter</taxon>
    </lineage>
</organism>
<dbReference type="Pfam" id="PF06963">
    <property type="entry name" value="FPN1"/>
    <property type="match status" value="1"/>
</dbReference>
<feature type="transmembrane region" description="Helical" evidence="7">
    <location>
        <begin position="82"/>
        <end position="105"/>
    </location>
</feature>
<dbReference type="SUPFAM" id="SSF103473">
    <property type="entry name" value="MFS general substrate transporter"/>
    <property type="match status" value="1"/>
</dbReference>
<evidence type="ECO:0000256" key="5">
    <source>
        <dbReference type="ARBA" id="ARBA00022989"/>
    </source>
</evidence>
<comment type="subcellular location">
    <subcellularLocation>
        <location evidence="1 7">Membrane</location>
        <topology evidence="1 7">Multi-pass membrane protein</topology>
    </subcellularLocation>
</comment>
<comment type="caution">
    <text evidence="7">Lacks conserved residue(s) required for the propagation of feature annotation.</text>
</comment>
<comment type="similarity">
    <text evidence="2 7">Belongs to the ferroportin (FP) (TC 2.A.100) family. SLC40A subfamily.</text>
</comment>
<dbReference type="PANTHER" id="PTHR11660:SF57">
    <property type="entry name" value="SOLUTE CARRIER FAMILY 40 MEMBER"/>
    <property type="match status" value="1"/>
</dbReference>
<dbReference type="STRING" id="2018661.A0A2A2J7Z9"/>
<feature type="transmembrane region" description="Helical" evidence="7">
    <location>
        <begin position="188"/>
        <end position="208"/>
    </location>
</feature>
<feature type="transmembrane region" description="Helical" evidence="7">
    <location>
        <begin position="453"/>
        <end position="475"/>
    </location>
</feature>
<dbReference type="GO" id="GO:0005381">
    <property type="term" value="F:iron ion transmembrane transporter activity"/>
    <property type="evidence" value="ECO:0007669"/>
    <property type="project" value="UniProtKB-UniRule"/>
</dbReference>
<evidence type="ECO:0000256" key="2">
    <source>
        <dbReference type="ARBA" id="ARBA00006279"/>
    </source>
</evidence>
<keyword evidence="7" id="KW-0406">Ion transport</keyword>
<feature type="transmembrane region" description="Helical" evidence="7">
    <location>
        <begin position="284"/>
        <end position="304"/>
    </location>
</feature>
<protein>
    <recommendedName>
        <fullName evidence="7">Solute carrier family 40 member</fullName>
    </recommendedName>
</protein>
<comment type="function">
    <text evidence="7">May be involved in iron transport and iron homeostasis.</text>
</comment>
<feature type="transmembrane region" description="Helical" evidence="7">
    <location>
        <begin position="385"/>
        <end position="406"/>
    </location>
</feature>
<accession>A0A2A2J7Z9</accession>
<dbReference type="InterPro" id="IPR009716">
    <property type="entry name" value="Ferroportin-1"/>
</dbReference>
<sequence>MPQQVRNWYKDRKAIFSLNGAYLLSTLGDRLWAFTIGMFTHQIGGIMYIATQQLADSIIKLIFTPIIGKILDKTNRNKGIQIALLINNFCVSISALVFAYCFHLLETTPDKKELQGHENIFLLIALIFSSMAKVASEIERMAFTKDWIVVLVQSSENSRLSAQNSIMNVLDQVSAALLPLFTGILLDTFSRIVCCVFVIVYNISSWIIESRILHTVYRDTPALKRRKSVDSEEIVEAQGNVSWIRSFKLYFNQKAWRPAFALAMLYFTVLSFDNLAISYGAKQGLSATALGTFMTAGSICGLLGNVSYTYFERCMGLLLTALIGFFLQNACAMTAGYSQVFFDSPLNITGYAENFELKSWPSRIISEIQSPSTRSDIIALPASQWPLSIILFFVGITFARYGLWIIDPTIIQIMQETIPERNRYRIFGVQASISEFFSMLKDIMVILFFQTEIFGALCVVSACSVNLATILYFTYFIKEYPNSRKPANTATSYDTELENIKQPLENVTDPTEL</sequence>
<comment type="caution">
    <text evidence="8">The sequence shown here is derived from an EMBL/GenBank/DDBJ whole genome shotgun (WGS) entry which is preliminary data.</text>
</comment>
<evidence type="ECO:0000313" key="9">
    <source>
        <dbReference type="Proteomes" id="UP000218231"/>
    </source>
</evidence>
<keyword evidence="4 7" id="KW-0812">Transmembrane</keyword>
<dbReference type="OrthoDB" id="648861at2759"/>
<gene>
    <name evidence="8" type="ORF">WR25_23814</name>
</gene>
<keyword evidence="9" id="KW-1185">Reference proteome</keyword>
<evidence type="ECO:0000256" key="6">
    <source>
        <dbReference type="ARBA" id="ARBA00023136"/>
    </source>
</evidence>
<keyword evidence="5 7" id="KW-1133">Transmembrane helix</keyword>
<evidence type="ECO:0000313" key="8">
    <source>
        <dbReference type="EMBL" id="PAV57886.1"/>
    </source>
</evidence>